<proteinExistence type="predicted"/>
<evidence type="ECO:0000313" key="4">
    <source>
        <dbReference type="Proteomes" id="UP000020773"/>
    </source>
</evidence>
<dbReference type="AlphaFoldDB" id="A0A015VQ00"/>
<dbReference type="GO" id="GO:0016020">
    <property type="term" value="C:membrane"/>
    <property type="evidence" value="ECO:0007669"/>
    <property type="project" value="InterPro"/>
</dbReference>
<gene>
    <name evidence="3" type="ORF">M125_5444</name>
</gene>
<dbReference type="PATRIC" id="fig|1339316.3.peg.5138"/>
<protein>
    <submittedName>
        <fullName evidence="3">Glycosyl transferase 11 family protein</fullName>
    </submittedName>
</protein>
<dbReference type="EMBL" id="JGDB01000349">
    <property type="protein sequence ID" value="EXY87928.1"/>
    <property type="molecule type" value="Genomic_DNA"/>
</dbReference>
<dbReference type="GO" id="GO:0008107">
    <property type="term" value="F:galactoside 2-alpha-L-fucosyltransferase activity"/>
    <property type="evidence" value="ECO:0007669"/>
    <property type="project" value="InterPro"/>
</dbReference>
<evidence type="ECO:0000256" key="1">
    <source>
        <dbReference type="ARBA" id="ARBA00022676"/>
    </source>
</evidence>
<keyword evidence="2 3" id="KW-0808">Transferase</keyword>
<dbReference type="Pfam" id="PF01531">
    <property type="entry name" value="Glyco_transf_11"/>
    <property type="match status" value="1"/>
</dbReference>
<keyword evidence="1" id="KW-0328">Glycosyltransferase</keyword>
<dbReference type="GO" id="GO:0005975">
    <property type="term" value="P:carbohydrate metabolic process"/>
    <property type="evidence" value="ECO:0007669"/>
    <property type="project" value="InterPro"/>
</dbReference>
<organism evidence="3 4">
    <name type="scientific">Bacteroides fragilis str. 3998T(B)3</name>
    <dbReference type="NCBI Taxonomy" id="1339316"/>
    <lineage>
        <taxon>Bacteria</taxon>
        <taxon>Pseudomonadati</taxon>
        <taxon>Bacteroidota</taxon>
        <taxon>Bacteroidia</taxon>
        <taxon>Bacteroidales</taxon>
        <taxon>Bacteroidaceae</taxon>
        <taxon>Bacteroides</taxon>
    </lineage>
</organism>
<feature type="non-terminal residue" evidence="3">
    <location>
        <position position="1"/>
    </location>
</feature>
<sequence length="61" mass="7066">KEGNYSALNDMYLISLCKHHIVSNSSFYWWGAWLANNKNKIVVASDCFLNPQSIPDSWIKF</sequence>
<evidence type="ECO:0000256" key="2">
    <source>
        <dbReference type="ARBA" id="ARBA00022679"/>
    </source>
</evidence>
<name>A0A015VQ00_BACFG</name>
<dbReference type="RefSeq" id="WP_196247362.1">
    <property type="nucleotide sequence ID" value="NZ_JGDB01000349.1"/>
</dbReference>
<evidence type="ECO:0000313" key="3">
    <source>
        <dbReference type="EMBL" id="EXY87928.1"/>
    </source>
</evidence>
<accession>A0A015VQ00</accession>
<dbReference type="InterPro" id="IPR002516">
    <property type="entry name" value="Glyco_trans_11"/>
</dbReference>
<reference evidence="3 4" key="1">
    <citation type="submission" date="2014-02" db="EMBL/GenBank/DDBJ databases">
        <authorList>
            <person name="Sears C."/>
            <person name="Carroll K."/>
            <person name="Sack B.R."/>
            <person name="Qadri F."/>
            <person name="Myers L.L."/>
            <person name="Chung G.-T."/>
            <person name="Escheverria P."/>
            <person name="Fraser C.M."/>
            <person name="Sadzewicz L."/>
            <person name="Shefchek K.A."/>
            <person name="Tallon L."/>
            <person name="Das S.P."/>
            <person name="Daugherty S."/>
            <person name="Mongodin E.F."/>
        </authorList>
    </citation>
    <scope>NUCLEOTIDE SEQUENCE [LARGE SCALE GENOMIC DNA]</scope>
    <source>
        <strain evidence="4">3998T(B)3</strain>
    </source>
</reference>
<comment type="caution">
    <text evidence="3">The sequence shown here is derived from an EMBL/GenBank/DDBJ whole genome shotgun (WGS) entry which is preliminary data.</text>
</comment>
<dbReference type="Proteomes" id="UP000020773">
    <property type="component" value="Unassembled WGS sequence"/>
</dbReference>